<proteinExistence type="inferred from homology"/>
<feature type="compositionally biased region" description="Low complexity" evidence="10">
    <location>
        <begin position="1100"/>
        <end position="1113"/>
    </location>
</feature>
<name>A0AAI9TLJ2_PENTH</name>
<comment type="subunit">
    <text evidence="9">Component of the nuclear pore complex (NPC).</text>
</comment>
<dbReference type="InterPro" id="IPR011502">
    <property type="entry name" value="Nucleoporin_Nup85"/>
</dbReference>
<keyword evidence="7 9" id="KW-0906">Nuclear pore complex</keyword>
<dbReference type="PANTHER" id="PTHR13373:SF21">
    <property type="entry name" value="NUCLEAR PORE COMPLEX PROTEIN NUP85"/>
    <property type="match status" value="1"/>
</dbReference>
<dbReference type="GO" id="GO:0017056">
    <property type="term" value="F:structural constituent of nuclear pore"/>
    <property type="evidence" value="ECO:0007669"/>
    <property type="project" value="TreeGrafter"/>
</dbReference>
<keyword evidence="9" id="KW-0472">Membrane</keyword>
<evidence type="ECO:0000256" key="8">
    <source>
        <dbReference type="ARBA" id="ARBA00023242"/>
    </source>
</evidence>
<comment type="function">
    <text evidence="9">Functions as a component of the nuclear pore complex (NPC).</text>
</comment>
<evidence type="ECO:0000313" key="12">
    <source>
        <dbReference type="Proteomes" id="UP001227192"/>
    </source>
</evidence>
<sequence length="1192" mass="131197">MSFQVPYESSPPETPDKDRSRSLWSNLSTTPAGPPPSTAGSFIPHSTSNINGGSRINSFSTNNSAFSTNQNSFSKNEFSNSIFTKSGNINTNDSIFGSSFGSTDYAMPKQTKAPSFKPTANSSLRFGVPDGGGFGDSMNFGQSNGFASSQMSDFNEEQEDQMEQEKEELEEEEEEEEAEDEMNMSTQDRSKNFNFLDSAFGNPFGSQPSMGAQRKPIYSNPSDAKRPKLDEHWAHQSPVRKNLAPKKPSAMPSILHNLAARSRIALVKEPSEMILKTEDSLGKLSDELKAAEFKHVDFDAVLSNVSKELAESWQTFADESGIYRPYGAHSGIGPGEKAPNLVKATFLASLLLQIHHPSRESPSPTHINPMRTGAAGMVKAMTRPPVPKPLPQILLDWLSENHASQTKDLQALKYVEPNPTASTNFWDIIIASVLRGRLTDAADVLRSADFNYARSALEDGLPQPGYRGAQLQNIQRCINKALQILESCPGTQFEDWEVTGLDWSQYRKRVLSAVTDLEEFAEGEERDESIVPVPENRFQAVNFGLSTFNSNKNPISFAQSARMAESRVPWSIYQSLRSIYRIILGDPSAIKGKSQDWVEATIALTAWWDGEDDTGSGMDFGATSSSDNFQDFLRSRGPKNHARAVDRNMRGAYLDRLELALSHTTTDASDNADFRPNTLSSVEVGLASIFEGNVQGVLELVQTWSLCVASAVAEVASLGGWFESGSSQKPLPGLSEDDLMVLSYGQDSKSPARHLHKDDILHSYALGLYDQTVIENEHSSREGWELAIEVLSRFDDANQMKKAVSEIVDKLPLESPDQLDKLVVLCSELELEDQGRRVSERFGDMLTSKSENFGLALVCYARAQSRRKVKSVVDLLISYSLVQSRAYPATTDLDDQLRSLMKEPKACLSSIAQIDEEAARILQFYLSGYATLRRFYEIRDEEFELHEGQRPRYKPLARRRAAAQALAAVIGSAADNIYGGLYDPDRDSAVQVDGLLALLGEACAFVNQPTAVLSVSQQFTILSAIEDLETVTPRVYAQCEECFRSTLLEYQSSIRGGSDGPPSPRALLKKSVSNFSASSFAFIGNDMLESARTRPGSGSGPTSVGSSGVLVPTPSDKAADRGWDWRVGLPETAKGEDILQMLRLGLARGLSHAKPTCTHTHTHTHTQTTTTCSRPRFVFVTDAVRYQTYYAT</sequence>
<feature type="region of interest" description="Disordered" evidence="10">
    <location>
        <begin position="111"/>
        <end position="227"/>
    </location>
</feature>
<keyword evidence="4 9" id="KW-0509">mRNA transport</keyword>
<keyword evidence="3 9" id="KW-0813">Transport</keyword>
<dbReference type="Proteomes" id="UP001227192">
    <property type="component" value="Unassembled WGS sequence"/>
</dbReference>
<dbReference type="GO" id="GO:0006606">
    <property type="term" value="P:protein import into nucleus"/>
    <property type="evidence" value="ECO:0007669"/>
    <property type="project" value="TreeGrafter"/>
</dbReference>
<dbReference type="AlphaFoldDB" id="A0AAI9TLJ2"/>
<comment type="subcellular location">
    <subcellularLocation>
        <location evidence="1 9">Nucleus</location>
        <location evidence="1 9">Nuclear pore complex</location>
    </subcellularLocation>
</comment>
<gene>
    <name evidence="11" type="ORF">VN97_g3949</name>
</gene>
<organism evidence="11 12">
    <name type="scientific">Penicillium thymicola</name>
    <dbReference type="NCBI Taxonomy" id="293382"/>
    <lineage>
        <taxon>Eukaryota</taxon>
        <taxon>Fungi</taxon>
        <taxon>Dikarya</taxon>
        <taxon>Ascomycota</taxon>
        <taxon>Pezizomycotina</taxon>
        <taxon>Eurotiomycetes</taxon>
        <taxon>Eurotiomycetidae</taxon>
        <taxon>Eurotiales</taxon>
        <taxon>Aspergillaceae</taxon>
        <taxon>Penicillium</taxon>
    </lineage>
</organism>
<keyword evidence="5 9" id="KW-0653">Protein transport</keyword>
<evidence type="ECO:0000256" key="4">
    <source>
        <dbReference type="ARBA" id="ARBA00022816"/>
    </source>
</evidence>
<evidence type="ECO:0000256" key="7">
    <source>
        <dbReference type="ARBA" id="ARBA00023132"/>
    </source>
</evidence>
<feature type="compositionally biased region" description="Acidic residues" evidence="10">
    <location>
        <begin position="154"/>
        <end position="182"/>
    </location>
</feature>
<evidence type="ECO:0000313" key="11">
    <source>
        <dbReference type="EMBL" id="KAJ9489338.1"/>
    </source>
</evidence>
<feature type="region of interest" description="Disordered" evidence="10">
    <location>
        <begin position="1"/>
        <end position="55"/>
    </location>
</feature>
<keyword evidence="8 9" id="KW-0539">Nucleus</keyword>
<evidence type="ECO:0000256" key="3">
    <source>
        <dbReference type="ARBA" id="ARBA00022448"/>
    </source>
</evidence>
<evidence type="ECO:0000256" key="9">
    <source>
        <dbReference type="RuleBase" id="RU365073"/>
    </source>
</evidence>
<evidence type="ECO:0000256" key="10">
    <source>
        <dbReference type="SAM" id="MobiDB-lite"/>
    </source>
</evidence>
<dbReference type="GO" id="GO:0031965">
    <property type="term" value="C:nuclear membrane"/>
    <property type="evidence" value="ECO:0007669"/>
    <property type="project" value="UniProtKB-UniRule"/>
</dbReference>
<evidence type="ECO:0000256" key="1">
    <source>
        <dbReference type="ARBA" id="ARBA00004567"/>
    </source>
</evidence>
<reference evidence="11" key="1">
    <citation type="submission" date="2015-06" db="EMBL/GenBank/DDBJ databases">
        <authorList>
            <person name="Nguyen H."/>
        </authorList>
    </citation>
    <scope>NUCLEOTIDE SEQUENCE</scope>
    <source>
        <strain evidence="11">DAOM 180753</strain>
    </source>
</reference>
<feature type="region of interest" description="Disordered" evidence="10">
    <location>
        <begin position="1091"/>
        <end position="1113"/>
    </location>
</feature>
<evidence type="ECO:0000256" key="2">
    <source>
        <dbReference type="ARBA" id="ARBA00005573"/>
    </source>
</evidence>
<accession>A0AAI9TLJ2</accession>
<comment type="similarity">
    <text evidence="2 9">Belongs to the nucleoporin Nup85 family.</text>
</comment>
<dbReference type="Pfam" id="PF07575">
    <property type="entry name" value="Nucleopor_Nup85"/>
    <property type="match status" value="1"/>
</dbReference>
<dbReference type="PANTHER" id="PTHR13373">
    <property type="entry name" value="FROUNT PROTEIN-RELATED"/>
    <property type="match status" value="1"/>
</dbReference>
<feature type="compositionally biased region" description="Polar residues" evidence="10">
    <location>
        <begin position="183"/>
        <end position="195"/>
    </location>
</feature>
<reference evidence="11" key="2">
    <citation type="journal article" date="2016" name="Fungal Biol.">
        <title>Ochratoxin A production by Penicillium thymicola.</title>
        <authorList>
            <person name="Nguyen H.D.T."/>
            <person name="McMullin D.R."/>
            <person name="Ponomareva E."/>
            <person name="Riley R."/>
            <person name="Pomraning K.R."/>
            <person name="Baker S.E."/>
            <person name="Seifert K.A."/>
        </authorList>
    </citation>
    <scope>NUCLEOTIDE SEQUENCE</scope>
    <source>
        <strain evidence="11">DAOM 180753</strain>
    </source>
</reference>
<dbReference type="GO" id="GO:0006406">
    <property type="term" value="P:mRNA export from nucleus"/>
    <property type="evidence" value="ECO:0007669"/>
    <property type="project" value="TreeGrafter"/>
</dbReference>
<keyword evidence="6 9" id="KW-0811">Translocation</keyword>
<protein>
    <recommendedName>
        <fullName evidence="9">Nuclear pore complex protein Nup85</fullName>
    </recommendedName>
</protein>
<keyword evidence="12" id="KW-1185">Reference proteome</keyword>
<dbReference type="GO" id="GO:0031080">
    <property type="term" value="C:nuclear pore outer ring"/>
    <property type="evidence" value="ECO:0007669"/>
    <property type="project" value="TreeGrafter"/>
</dbReference>
<dbReference type="EMBL" id="LACB01000087">
    <property type="protein sequence ID" value="KAJ9489338.1"/>
    <property type="molecule type" value="Genomic_DNA"/>
</dbReference>
<feature type="compositionally biased region" description="Polar residues" evidence="10">
    <location>
        <begin position="44"/>
        <end position="55"/>
    </location>
</feature>
<evidence type="ECO:0000256" key="5">
    <source>
        <dbReference type="ARBA" id="ARBA00022927"/>
    </source>
</evidence>
<dbReference type="GO" id="GO:0045893">
    <property type="term" value="P:positive regulation of DNA-templated transcription"/>
    <property type="evidence" value="ECO:0007669"/>
    <property type="project" value="TreeGrafter"/>
</dbReference>
<feature type="compositionally biased region" description="Polar residues" evidence="10">
    <location>
        <begin position="139"/>
        <end position="153"/>
    </location>
</feature>
<comment type="caution">
    <text evidence="11">The sequence shown here is derived from an EMBL/GenBank/DDBJ whole genome shotgun (WGS) entry which is preliminary data.</text>
</comment>
<evidence type="ECO:0000256" key="6">
    <source>
        <dbReference type="ARBA" id="ARBA00023010"/>
    </source>
</evidence>